<gene>
    <name evidence="1" type="ORF">SCABRO_01672</name>
</gene>
<evidence type="ECO:0000313" key="2">
    <source>
        <dbReference type="Proteomes" id="UP000030652"/>
    </source>
</evidence>
<name>A0A0B0EKN3_9BACT</name>
<protein>
    <submittedName>
        <fullName evidence="1">Uncharacterized protein</fullName>
    </submittedName>
</protein>
<reference evidence="1 2" key="1">
    <citation type="submission" date="2014-10" db="EMBL/GenBank/DDBJ databases">
        <title>Draft genome of anammox bacterium scalindua brodae, obtained using differential coverage binning of sequence data from two enrichment reactors.</title>
        <authorList>
            <person name="Speth D.R."/>
            <person name="Russ L."/>
            <person name="Kartal B."/>
            <person name="Op den Camp H.J."/>
            <person name="Dutilh B.E."/>
            <person name="Jetten M.S."/>
        </authorList>
    </citation>
    <scope>NUCLEOTIDE SEQUENCE [LARGE SCALE GENOMIC DNA]</scope>
    <source>
        <strain evidence="1">RU1</strain>
    </source>
</reference>
<dbReference type="Proteomes" id="UP000030652">
    <property type="component" value="Unassembled WGS sequence"/>
</dbReference>
<dbReference type="eggNOG" id="ENOG502ZJ90">
    <property type="taxonomic scope" value="Bacteria"/>
</dbReference>
<proteinExistence type="predicted"/>
<accession>A0A0B0EKN3</accession>
<organism evidence="1 2">
    <name type="scientific">Candidatus Scalindua brodae</name>
    <dbReference type="NCBI Taxonomy" id="237368"/>
    <lineage>
        <taxon>Bacteria</taxon>
        <taxon>Pseudomonadati</taxon>
        <taxon>Planctomycetota</taxon>
        <taxon>Candidatus Brocadiia</taxon>
        <taxon>Candidatus Brocadiales</taxon>
        <taxon>Candidatus Scalinduaceae</taxon>
        <taxon>Candidatus Scalindua</taxon>
    </lineage>
</organism>
<evidence type="ECO:0000313" key="1">
    <source>
        <dbReference type="EMBL" id="KHE92581.1"/>
    </source>
</evidence>
<sequence length="103" mass="12061">MDISRCFKRKGNICRCTHCSYEYSISRKEIIETKNKQPFHKYDETIAPFQEVCMMCCKGLMIPVEFTNSNGETVLFHQTSQKVSMPDNETILARIILFQNEEI</sequence>
<dbReference type="AlphaFoldDB" id="A0A0B0EKN3"/>
<comment type="caution">
    <text evidence="1">The sequence shown here is derived from an EMBL/GenBank/DDBJ whole genome shotgun (WGS) entry which is preliminary data.</text>
</comment>
<dbReference type="EMBL" id="JRYO01000118">
    <property type="protein sequence ID" value="KHE92581.1"/>
    <property type="molecule type" value="Genomic_DNA"/>
</dbReference>